<name>A0A0A9GMU5_ARUDO</name>
<reference evidence="1" key="2">
    <citation type="journal article" date="2015" name="Data Brief">
        <title>Shoot transcriptome of the giant reed, Arundo donax.</title>
        <authorList>
            <person name="Barrero R.A."/>
            <person name="Guerrero F.D."/>
            <person name="Moolhuijzen P."/>
            <person name="Goolsby J.A."/>
            <person name="Tidwell J."/>
            <person name="Bellgard S.E."/>
            <person name="Bellgard M.I."/>
        </authorList>
    </citation>
    <scope>NUCLEOTIDE SEQUENCE</scope>
    <source>
        <tissue evidence="1">Shoot tissue taken approximately 20 cm above the soil surface</tissue>
    </source>
</reference>
<organism evidence="1">
    <name type="scientific">Arundo donax</name>
    <name type="common">Giant reed</name>
    <name type="synonym">Donax arundinaceus</name>
    <dbReference type="NCBI Taxonomy" id="35708"/>
    <lineage>
        <taxon>Eukaryota</taxon>
        <taxon>Viridiplantae</taxon>
        <taxon>Streptophyta</taxon>
        <taxon>Embryophyta</taxon>
        <taxon>Tracheophyta</taxon>
        <taxon>Spermatophyta</taxon>
        <taxon>Magnoliopsida</taxon>
        <taxon>Liliopsida</taxon>
        <taxon>Poales</taxon>
        <taxon>Poaceae</taxon>
        <taxon>PACMAD clade</taxon>
        <taxon>Arundinoideae</taxon>
        <taxon>Arundineae</taxon>
        <taxon>Arundo</taxon>
    </lineage>
</organism>
<accession>A0A0A9GMU5</accession>
<protein>
    <submittedName>
        <fullName evidence="1">Uncharacterized protein</fullName>
    </submittedName>
</protein>
<proteinExistence type="predicted"/>
<reference evidence="1" key="1">
    <citation type="submission" date="2014-09" db="EMBL/GenBank/DDBJ databases">
        <authorList>
            <person name="Magalhaes I.L.F."/>
            <person name="Oliveira U."/>
            <person name="Santos F.R."/>
            <person name="Vidigal T.H.D.A."/>
            <person name="Brescovit A.D."/>
            <person name="Santos A.J."/>
        </authorList>
    </citation>
    <scope>NUCLEOTIDE SEQUENCE</scope>
    <source>
        <tissue evidence="1">Shoot tissue taken approximately 20 cm above the soil surface</tissue>
    </source>
</reference>
<evidence type="ECO:0000313" key="1">
    <source>
        <dbReference type="EMBL" id="JAE25807.1"/>
    </source>
</evidence>
<dbReference type="AlphaFoldDB" id="A0A0A9GMU5"/>
<dbReference type="EMBL" id="GBRH01172089">
    <property type="protein sequence ID" value="JAE25807.1"/>
    <property type="molecule type" value="Transcribed_RNA"/>
</dbReference>
<sequence length="22" mass="2516">MHTCFFVVLASDPHAHPSKPFF</sequence>